<dbReference type="Proteomes" id="UP000494040">
    <property type="component" value="Unassembled WGS sequence"/>
</dbReference>
<proteinExistence type="inferred from homology"/>
<dbReference type="Pfam" id="PF10294">
    <property type="entry name" value="Methyltransf_16"/>
    <property type="match status" value="1"/>
</dbReference>
<accession>A0A8I6R8G0</accession>
<dbReference type="KEGG" id="clec:106661516"/>
<dbReference type="InterPro" id="IPR019410">
    <property type="entry name" value="Methyltransf_16"/>
</dbReference>
<dbReference type="InterPro" id="IPR029063">
    <property type="entry name" value="SAM-dependent_MTases_sf"/>
</dbReference>
<comment type="similarity">
    <text evidence="1">Belongs to the class I-like SAM-binding methyltransferase superfamily. EEF2KMT family.</text>
</comment>
<name>A0A8I6R8G0_CIMLE</name>
<sequence>MSISCEQLCPFLAEFGRRYACALQLKYFDWQALISHLCQLPFDSCESHIDSLLNLTVDHPHLIKYPIKPSYRRAFLKQFINKIEECDISHERTYEKLIEVLASEICTEDNYHFKHFVIGDHYISLKESVSAISQGTTGLCTWQAGVALANWGIRHKEFLCNRKVLELGSGSGLTGLALIYSDVTPSSYIFSDCHPAVLKQLQYNINLNNPESRTDSLKTLLETNVRILSLNWEDVEYTNFDPQFKPEVILAAG</sequence>
<dbReference type="OMA" id="SCESHID"/>
<dbReference type="EnsemblMetazoa" id="XM_014384977.2">
    <property type="protein sequence ID" value="XP_014240463.1"/>
    <property type="gene ID" value="LOC106661516"/>
</dbReference>
<keyword evidence="5" id="KW-1185">Reference proteome</keyword>
<dbReference type="AlphaFoldDB" id="A0A8I6R8G0"/>
<protein>
    <recommendedName>
        <fullName evidence="3">FAM86 N-terminal domain-containing protein</fullName>
    </recommendedName>
</protein>
<dbReference type="OrthoDB" id="194386at2759"/>
<dbReference type="PANTHER" id="PTHR14614:SF130">
    <property type="entry name" value="PROTEIN-LYSINE N-METHYLTRANSFERASE EEF2KMT"/>
    <property type="match status" value="1"/>
</dbReference>
<dbReference type="Gene3D" id="3.40.50.150">
    <property type="entry name" value="Vaccinia Virus protein VP39"/>
    <property type="match status" value="1"/>
</dbReference>
<keyword evidence="2" id="KW-0808">Transferase</keyword>
<evidence type="ECO:0000256" key="2">
    <source>
        <dbReference type="ARBA" id="ARBA00022679"/>
    </source>
</evidence>
<evidence type="ECO:0000313" key="4">
    <source>
        <dbReference type="EnsemblMetazoa" id="XP_014240463.1"/>
    </source>
</evidence>
<feature type="domain" description="FAM86 N-terminal" evidence="3">
    <location>
        <begin position="12"/>
        <end position="88"/>
    </location>
</feature>
<evidence type="ECO:0000256" key="1">
    <source>
        <dbReference type="ARBA" id="ARBA00005511"/>
    </source>
</evidence>
<dbReference type="GeneID" id="106661516"/>
<dbReference type="InterPro" id="IPR029426">
    <property type="entry name" value="FAM86_N"/>
</dbReference>
<dbReference type="GO" id="GO:0032991">
    <property type="term" value="C:protein-containing complex"/>
    <property type="evidence" value="ECO:0007669"/>
    <property type="project" value="TreeGrafter"/>
</dbReference>
<organism evidence="4 5">
    <name type="scientific">Cimex lectularius</name>
    <name type="common">Bed bug</name>
    <name type="synonym">Acanthia lectularia</name>
    <dbReference type="NCBI Taxonomy" id="79782"/>
    <lineage>
        <taxon>Eukaryota</taxon>
        <taxon>Metazoa</taxon>
        <taxon>Ecdysozoa</taxon>
        <taxon>Arthropoda</taxon>
        <taxon>Hexapoda</taxon>
        <taxon>Insecta</taxon>
        <taxon>Pterygota</taxon>
        <taxon>Neoptera</taxon>
        <taxon>Paraneoptera</taxon>
        <taxon>Hemiptera</taxon>
        <taxon>Heteroptera</taxon>
        <taxon>Panheteroptera</taxon>
        <taxon>Cimicomorpha</taxon>
        <taxon>Cimicidae</taxon>
        <taxon>Cimex</taxon>
    </lineage>
</organism>
<evidence type="ECO:0000313" key="5">
    <source>
        <dbReference type="Proteomes" id="UP000494040"/>
    </source>
</evidence>
<dbReference type="Pfam" id="PF14904">
    <property type="entry name" value="FAM86"/>
    <property type="match status" value="1"/>
</dbReference>
<dbReference type="RefSeq" id="XP_014240463.1">
    <property type="nucleotide sequence ID" value="XM_014384977.2"/>
</dbReference>
<reference evidence="4" key="1">
    <citation type="submission" date="2022-01" db="UniProtKB">
        <authorList>
            <consortium name="EnsemblMetazoa"/>
        </authorList>
    </citation>
    <scope>IDENTIFICATION</scope>
</reference>
<evidence type="ECO:0000259" key="3">
    <source>
        <dbReference type="Pfam" id="PF14904"/>
    </source>
</evidence>
<dbReference type="PANTHER" id="PTHR14614">
    <property type="entry name" value="HEPATOCELLULAR CARCINOMA-ASSOCIATED ANTIGEN"/>
    <property type="match status" value="1"/>
</dbReference>
<dbReference type="SUPFAM" id="SSF53335">
    <property type="entry name" value="S-adenosyl-L-methionine-dependent methyltransferases"/>
    <property type="match status" value="1"/>
</dbReference>
<dbReference type="GO" id="GO:0016740">
    <property type="term" value="F:transferase activity"/>
    <property type="evidence" value="ECO:0007669"/>
    <property type="project" value="UniProtKB-KW"/>
</dbReference>